<dbReference type="GO" id="GO:0006260">
    <property type="term" value="P:DNA replication"/>
    <property type="evidence" value="ECO:0007669"/>
    <property type="project" value="UniProtKB-KW"/>
</dbReference>
<dbReference type="Gene3D" id="3.30.70.270">
    <property type="match status" value="1"/>
</dbReference>
<dbReference type="PANTHER" id="PTHR11076:SF35">
    <property type="entry name" value="DNA REPAIR PROTEIN HOMOLOG YOBH"/>
    <property type="match status" value="1"/>
</dbReference>
<keyword evidence="7" id="KW-1185">Reference proteome</keyword>
<keyword evidence="3 6" id="KW-0548">Nucleotidyltransferase</keyword>
<dbReference type="InterPro" id="IPR001126">
    <property type="entry name" value="UmuC"/>
</dbReference>
<evidence type="ECO:0000256" key="1">
    <source>
        <dbReference type="ARBA" id="ARBA00010945"/>
    </source>
</evidence>
<dbReference type="GO" id="GO:0003684">
    <property type="term" value="F:damaged DNA binding"/>
    <property type="evidence" value="ECO:0007669"/>
    <property type="project" value="InterPro"/>
</dbReference>
<protein>
    <submittedName>
        <fullName evidence="6">DNA polymerase IV</fullName>
        <ecNumber evidence="6">2.7.7.7</ecNumber>
    </submittedName>
</protein>
<dbReference type="InterPro" id="IPR017961">
    <property type="entry name" value="DNA_pol_Y-fam_little_finger"/>
</dbReference>
<gene>
    <name evidence="6" type="primary">dinB_2</name>
    <name evidence="6" type="ORF">NCTC12360_03525</name>
</gene>
<dbReference type="PROSITE" id="PS50173">
    <property type="entry name" value="UMUC"/>
    <property type="match status" value="1"/>
</dbReference>
<dbReference type="EMBL" id="UFYW01000001">
    <property type="protein sequence ID" value="STD84976.1"/>
    <property type="molecule type" value="Genomic_DNA"/>
</dbReference>
<name>A0A376H3W2_ENTGA</name>
<dbReference type="PANTHER" id="PTHR11076">
    <property type="entry name" value="DNA REPAIR POLYMERASE UMUC / TRANSFERASE FAMILY MEMBER"/>
    <property type="match status" value="1"/>
</dbReference>
<dbReference type="Pfam" id="PF11799">
    <property type="entry name" value="IMS_C"/>
    <property type="match status" value="1"/>
</dbReference>
<dbReference type="GO" id="GO:0009432">
    <property type="term" value="P:SOS response"/>
    <property type="evidence" value="ECO:0007669"/>
    <property type="project" value="TreeGrafter"/>
</dbReference>
<dbReference type="GO" id="GO:0042276">
    <property type="term" value="P:error-prone translesion synthesis"/>
    <property type="evidence" value="ECO:0007669"/>
    <property type="project" value="TreeGrafter"/>
</dbReference>
<organism evidence="6 7">
    <name type="scientific">Enterococcus gallinarum</name>
    <dbReference type="NCBI Taxonomy" id="1353"/>
    <lineage>
        <taxon>Bacteria</taxon>
        <taxon>Bacillati</taxon>
        <taxon>Bacillota</taxon>
        <taxon>Bacilli</taxon>
        <taxon>Lactobacillales</taxon>
        <taxon>Enterococcaceae</taxon>
        <taxon>Enterococcus</taxon>
    </lineage>
</organism>
<comment type="similarity">
    <text evidence="1">Belongs to the DNA polymerase type-Y family.</text>
</comment>
<proteinExistence type="inferred from homology"/>
<evidence type="ECO:0000313" key="7">
    <source>
        <dbReference type="Proteomes" id="UP000254807"/>
    </source>
</evidence>
<evidence type="ECO:0000256" key="3">
    <source>
        <dbReference type="ARBA" id="ARBA00022695"/>
    </source>
</evidence>
<keyword evidence="4" id="KW-0235">DNA replication</keyword>
<dbReference type="SUPFAM" id="SSF100879">
    <property type="entry name" value="Lesion bypass DNA polymerase (Y-family), little finger domain"/>
    <property type="match status" value="1"/>
</dbReference>
<dbReference type="InterPro" id="IPR036775">
    <property type="entry name" value="DNA_pol_Y-fam_lit_finger_sf"/>
</dbReference>
<dbReference type="CDD" id="cd01700">
    <property type="entry name" value="PolY_Pol_V_umuC"/>
    <property type="match status" value="1"/>
</dbReference>
<keyword evidence="5" id="KW-0239">DNA-directed DNA polymerase</keyword>
<dbReference type="EC" id="2.7.7.7" evidence="6"/>
<evidence type="ECO:0000256" key="2">
    <source>
        <dbReference type="ARBA" id="ARBA00022457"/>
    </source>
</evidence>
<evidence type="ECO:0000256" key="5">
    <source>
        <dbReference type="ARBA" id="ARBA00022932"/>
    </source>
</evidence>
<dbReference type="Pfam" id="PF00817">
    <property type="entry name" value="IMS"/>
    <property type="match status" value="1"/>
</dbReference>
<sequence length="452" mass="50847">MGRFNYEEEPLRDILFIDVKSFYASVECVQRGLDPLTALLVVMSHSDNTGNGLVLAASPMAKTVLGITNVTRADNLPNHPDLYKVSPRMNLYIKENLKVNNVYRNYVADEDLLLYSIDESLMDVTQTLHLFFPDPSLSRSEKRHKMAEKIKAHVFKATGLRVTVGIGDNPLLAKLALDTEAKKNPTFIAEWTYQDVESKVWGISRMTDFWGIGSRTQKRLTQLGIESIKALAHADPDFLRSRMGIIGEQLYHHANGIDRTILAEPAPKTMEKSYGNNQVLNRNYYLQSEIELVIKEMAEQVAARIRREGCQTQCIHLYIGTAFGETQKGFAHQMKIPATDNTKLLIAHALFLFRKYYTGQVVRHVGITYSRLVFTQSVQLDLFQDPEEQLKQRKLDLLIDKIRAKYGFTSIVHAASKLEGGRAIARANLVGGHAGGMDGISNEPQGKAVRPK</sequence>
<dbReference type="Gene3D" id="3.30.1490.100">
    <property type="entry name" value="DNA polymerase, Y-family, little finger domain"/>
    <property type="match status" value="1"/>
</dbReference>
<dbReference type="SUPFAM" id="SSF56672">
    <property type="entry name" value="DNA/RNA polymerases"/>
    <property type="match status" value="1"/>
</dbReference>
<dbReference type="GO" id="GO:0005829">
    <property type="term" value="C:cytosol"/>
    <property type="evidence" value="ECO:0007669"/>
    <property type="project" value="TreeGrafter"/>
</dbReference>
<dbReference type="Gene3D" id="3.40.1170.60">
    <property type="match status" value="1"/>
</dbReference>
<dbReference type="InterPro" id="IPR043128">
    <property type="entry name" value="Rev_trsase/Diguanyl_cyclase"/>
</dbReference>
<dbReference type="RefSeq" id="WP_060814502.1">
    <property type="nucleotide sequence ID" value="NZ_JBHULA010000047.1"/>
</dbReference>
<evidence type="ECO:0000313" key="6">
    <source>
        <dbReference type="EMBL" id="STD84976.1"/>
    </source>
</evidence>
<dbReference type="OrthoDB" id="9808813at2"/>
<keyword evidence="2" id="KW-0515">Mutator protein</keyword>
<dbReference type="Gene3D" id="1.10.150.20">
    <property type="entry name" value="5' to 3' exonuclease, C-terminal subdomain"/>
    <property type="match status" value="1"/>
</dbReference>
<dbReference type="InterPro" id="IPR050116">
    <property type="entry name" value="DNA_polymerase-Y"/>
</dbReference>
<dbReference type="GO" id="GO:0006281">
    <property type="term" value="P:DNA repair"/>
    <property type="evidence" value="ECO:0007669"/>
    <property type="project" value="InterPro"/>
</dbReference>
<accession>A0A376H3W2</accession>
<dbReference type="Proteomes" id="UP000254807">
    <property type="component" value="Unassembled WGS sequence"/>
</dbReference>
<dbReference type="AlphaFoldDB" id="A0A376H3W2"/>
<keyword evidence="6" id="KW-0808">Transferase</keyword>
<evidence type="ECO:0000256" key="4">
    <source>
        <dbReference type="ARBA" id="ARBA00022705"/>
    </source>
</evidence>
<dbReference type="InterPro" id="IPR043502">
    <property type="entry name" value="DNA/RNA_pol_sf"/>
</dbReference>
<reference evidence="6 7" key="1">
    <citation type="submission" date="2018-06" db="EMBL/GenBank/DDBJ databases">
        <authorList>
            <consortium name="Pathogen Informatics"/>
            <person name="Doyle S."/>
        </authorList>
    </citation>
    <scope>NUCLEOTIDE SEQUENCE [LARGE SCALE GENOMIC DNA]</scope>
    <source>
        <strain evidence="6 7">NCTC12360</strain>
    </source>
</reference>
<dbReference type="GO" id="GO:0003887">
    <property type="term" value="F:DNA-directed DNA polymerase activity"/>
    <property type="evidence" value="ECO:0007669"/>
    <property type="project" value="UniProtKB-KW"/>
</dbReference>